<dbReference type="CDD" id="cd06222">
    <property type="entry name" value="RNase_H_like"/>
    <property type="match status" value="1"/>
</dbReference>
<accession>A0A5D2E2A5</accession>
<name>A0A5D2E2A5_GOSDA</name>
<keyword evidence="3" id="KW-1185">Reference proteome</keyword>
<dbReference type="Proteomes" id="UP000323506">
    <property type="component" value="Chromosome A13"/>
</dbReference>
<dbReference type="AlphaFoldDB" id="A0A5D2E2A5"/>
<feature type="domain" description="RNase H type-1" evidence="1">
    <location>
        <begin position="232"/>
        <end position="269"/>
    </location>
</feature>
<dbReference type="GO" id="GO:0004523">
    <property type="term" value="F:RNA-DNA hybrid ribonuclease activity"/>
    <property type="evidence" value="ECO:0007669"/>
    <property type="project" value="InterPro"/>
</dbReference>
<dbReference type="EMBL" id="CM017700">
    <property type="protein sequence ID" value="TYG87536.1"/>
    <property type="molecule type" value="Genomic_DNA"/>
</dbReference>
<dbReference type="Pfam" id="PF13456">
    <property type="entry name" value="RVT_3"/>
    <property type="match status" value="1"/>
</dbReference>
<dbReference type="InterPro" id="IPR044730">
    <property type="entry name" value="RNase_H-like_dom_plant"/>
</dbReference>
<reference evidence="2 3" key="1">
    <citation type="submission" date="2019-06" db="EMBL/GenBank/DDBJ databases">
        <title>WGS assembly of Gossypium darwinii.</title>
        <authorList>
            <person name="Chen Z.J."/>
            <person name="Sreedasyam A."/>
            <person name="Ando A."/>
            <person name="Song Q."/>
            <person name="De L."/>
            <person name="Hulse-Kemp A."/>
            <person name="Ding M."/>
            <person name="Ye W."/>
            <person name="Kirkbride R."/>
            <person name="Jenkins J."/>
            <person name="Plott C."/>
            <person name="Lovell J."/>
            <person name="Lin Y.-M."/>
            <person name="Vaughn R."/>
            <person name="Liu B."/>
            <person name="Li W."/>
            <person name="Simpson S."/>
            <person name="Scheffler B."/>
            <person name="Saski C."/>
            <person name="Grover C."/>
            <person name="Hu G."/>
            <person name="Conover J."/>
            <person name="Carlson J."/>
            <person name="Shu S."/>
            <person name="Boston L."/>
            <person name="Williams M."/>
            <person name="Peterson D."/>
            <person name="Mcgee K."/>
            <person name="Jones D."/>
            <person name="Wendel J."/>
            <person name="Stelly D."/>
            <person name="Grimwood J."/>
            <person name="Schmutz J."/>
        </authorList>
    </citation>
    <scope>NUCLEOTIDE SEQUENCE [LARGE SCALE GENOMIC DNA]</scope>
    <source>
        <strain evidence="2">1808015.09</strain>
    </source>
</reference>
<protein>
    <recommendedName>
        <fullName evidence="1">RNase H type-1 domain-containing protein</fullName>
    </recommendedName>
</protein>
<evidence type="ECO:0000259" key="1">
    <source>
        <dbReference type="Pfam" id="PF13456"/>
    </source>
</evidence>
<evidence type="ECO:0000313" key="2">
    <source>
        <dbReference type="EMBL" id="TYG87536.1"/>
    </source>
</evidence>
<evidence type="ECO:0000313" key="3">
    <source>
        <dbReference type="Proteomes" id="UP000323506"/>
    </source>
</evidence>
<organism evidence="2 3">
    <name type="scientific">Gossypium darwinii</name>
    <name type="common">Darwin's cotton</name>
    <name type="synonym">Gossypium barbadense var. darwinii</name>
    <dbReference type="NCBI Taxonomy" id="34276"/>
    <lineage>
        <taxon>Eukaryota</taxon>
        <taxon>Viridiplantae</taxon>
        <taxon>Streptophyta</taxon>
        <taxon>Embryophyta</taxon>
        <taxon>Tracheophyta</taxon>
        <taxon>Spermatophyta</taxon>
        <taxon>Magnoliopsida</taxon>
        <taxon>eudicotyledons</taxon>
        <taxon>Gunneridae</taxon>
        <taxon>Pentapetalae</taxon>
        <taxon>rosids</taxon>
        <taxon>malvids</taxon>
        <taxon>Malvales</taxon>
        <taxon>Malvaceae</taxon>
        <taxon>Malvoideae</taxon>
        <taxon>Gossypium</taxon>
    </lineage>
</organism>
<gene>
    <name evidence="2" type="ORF">ES288_A13G223200v1</name>
</gene>
<dbReference type="GO" id="GO:0003676">
    <property type="term" value="F:nucleic acid binding"/>
    <property type="evidence" value="ECO:0007669"/>
    <property type="project" value="InterPro"/>
</dbReference>
<dbReference type="InterPro" id="IPR002156">
    <property type="entry name" value="RNaseH_domain"/>
</dbReference>
<proteinExistence type="predicted"/>
<sequence length="284" mass="32072">MKRLGHMIEVAMEKGFWELLLLSQDLLLFYKADDRGVDCLKQVLDTFCHYSDHRVNRLMTQVFFSRNVSDEVSSRLSSKLGFTKVGNLGKYLGVLFFHNKLASRLTLVKSVLVMILNYFMTTVRIPMLVCYEIDKLASSYFSTPLAQYYIGNEPIQVSLRVCDIINTNGSWDVDWLHSVLSCDIVEQILGCHPPMEAVDIRWAKVNVDGSISMVRSKPALGGVIRGPIGGWLVEVRVMLEGLKIAWARGFHQVEMESDNALLVDILRNGLAGTNSVVEVRMIHT</sequence>